<dbReference type="Proteomes" id="UP001162501">
    <property type="component" value="Chromosome 15"/>
</dbReference>
<evidence type="ECO:0000313" key="1">
    <source>
        <dbReference type="EMBL" id="CAM9706745.1"/>
    </source>
</evidence>
<proteinExistence type="predicted"/>
<sequence length="104" mass="10698">MRAWEDSAVTFAPGAGPTTWVGRAFLLCGCCTGDARLLPRGSTFQRNRLSPGAPAWTARRTFTAGLDDTHGLDLPVSGLQTPSPGCGTGTLPASTACGELCESA</sequence>
<gene>
    <name evidence="1" type="ORF">MRATA1EN22A_LOCUS6316</name>
</gene>
<evidence type="ECO:0000313" key="2">
    <source>
        <dbReference type="Proteomes" id="UP001162501"/>
    </source>
</evidence>
<organism evidence="1 2">
    <name type="scientific">Rangifer tarandus platyrhynchus</name>
    <name type="common">Svalbard reindeer</name>
    <dbReference type="NCBI Taxonomy" id="3082113"/>
    <lineage>
        <taxon>Eukaryota</taxon>
        <taxon>Metazoa</taxon>
        <taxon>Chordata</taxon>
        <taxon>Craniata</taxon>
        <taxon>Vertebrata</taxon>
        <taxon>Euteleostomi</taxon>
        <taxon>Mammalia</taxon>
        <taxon>Eutheria</taxon>
        <taxon>Laurasiatheria</taxon>
        <taxon>Artiodactyla</taxon>
        <taxon>Ruminantia</taxon>
        <taxon>Pecora</taxon>
        <taxon>Cervidae</taxon>
        <taxon>Odocoileinae</taxon>
        <taxon>Rangifer</taxon>
    </lineage>
</organism>
<dbReference type="EMBL" id="OX596099">
    <property type="protein sequence ID" value="CAM9706745.1"/>
    <property type="molecule type" value="Genomic_DNA"/>
</dbReference>
<name>A0AC59YHJ1_RANTA</name>
<accession>A0AC59YHJ1</accession>
<reference evidence="1" key="2">
    <citation type="submission" date="2025-03" db="EMBL/GenBank/DDBJ databases">
        <authorList>
            <consortium name="ELIXIR-Norway"/>
            <consortium name="Elixir Norway"/>
        </authorList>
    </citation>
    <scope>NUCLEOTIDE SEQUENCE</scope>
</reference>
<protein>
    <submittedName>
        <fullName evidence="1">Uncharacterized protein</fullName>
    </submittedName>
</protein>
<reference evidence="1" key="1">
    <citation type="submission" date="2023-05" db="EMBL/GenBank/DDBJ databases">
        <authorList>
            <consortium name="ELIXIR-Norway"/>
        </authorList>
    </citation>
    <scope>NUCLEOTIDE SEQUENCE</scope>
</reference>